<name>A0A7X9ZS44_9SPHN</name>
<dbReference type="EMBL" id="JABBFV010000001">
    <property type="protein sequence ID" value="NML08799.1"/>
    <property type="molecule type" value="Genomic_DNA"/>
</dbReference>
<gene>
    <name evidence="1" type="ORF">HHL08_01330</name>
</gene>
<evidence type="ECO:0000313" key="1">
    <source>
        <dbReference type="EMBL" id="NML08799.1"/>
    </source>
</evidence>
<dbReference type="Proteomes" id="UP000519023">
    <property type="component" value="Unassembled WGS sequence"/>
</dbReference>
<comment type="caution">
    <text evidence="1">The sequence shown here is derived from an EMBL/GenBank/DDBJ whole genome shotgun (WGS) entry which is preliminary data.</text>
</comment>
<sequence length="69" mass="7643">MTAAQTIVEIMFPHELTIDMPVPIPFPARFSDTETITAADIEAWAKVERALAGKRDACHKLRQGHVAAR</sequence>
<dbReference type="AlphaFoldDB" id="A0A7X9ZS44"/>
<proteinExistence type="predicted"/>
<organism evidence="1 2">
    <name type="scientific">Sphingobium psychrophilum</name>
    <dbReference type="NCBI Taxonomy" id="2728834"/>
    <lineage>
        <taxon>Bacteria</taxon>
        <taxon>Pseudomonadati</taxon>
        <taxon>Pseudomonadota</taxon>
        <taxon>Alphaproteobacteria</taxon>
        <taxon>Sphingomonadales</taxon>
        <taxon>Sphingomonadaceae</taxon>
        <taxon>Sphingobium</taxon>
    </lineage>
</organism>
<accession>A0A7X9ZS44</accession>
<reference evidence="1 2" key="1">
    <citation type="submission" date="2020-04" db="EMBL/GenBank/DDBJ databases">
        <title>Sphingobium sp. AR-3-1 isolated from Arctic soil.</title>
        <authorList>
            <person name="Dahal R.H."/>
            <person name="Chaudhary D.K."/>
        </authorList>
    </citation>
    <scope>NUCLEOTIDE SEQUENCE [LARGE SCALE GENOMIC DNA]</scope>
    <source>
        <strain evidence="1 2">AR-3-1</strain>
    </source>
</reference>
<dbReference type="RefSeq" id="WP_169570663.1">
    <property type="nucleotide sequence ID" value="NZ_JABBFV010000001.1"/>
</dbReference>
<keyword evidence="2" id="KW-1185">Reference proteome</keyword>
<evidence type="ECO:0000313" key="2">
    <source>
        <dbReference type="Proteomes" id="UP000519023"/>
    </source>
</evidence>
<protein>
    <submittedName>
        <fullName evidence="1">Uncharacterized protein</fullName>
    </submittedName>
</protein>